<dbReference type="AlphaFoldDB" id="A0A6I1FP05"/>
<dbReference type="Proteomes" id="UP000429595">
    <property type="component" value="Unassembled WGS sequence"/>
</dbReference>
<gene>
    <name evidence="1" type="ORF">F9802_02205</name>
</gene>
<evidence type="ECO:0000313" key="2">
    <source>
        <dbReference type="Proteomes" id="UP000429595"/>
    </source>
</evidence>
<sequence>MEKEQTLADYLLKLEGRGFKFSDDMIAFIYFGKRSTNAPDPLITAAVEITLKAQKGFDSSFFLSLLERLTEQKVTDREMAIEFSRSHGLL</sequence>
<reference evidence="1 2" key="1">
    <citation type="submission" date="2019-10" db="EMBL/GenBank/DDBJ databases">
        <title>Bacillus aerolatum sp. nov., isolated from bioaerosol of sport playgrounds.</title>
        <authorList>
            <person name="Chen P."/>
            <person name="Zhang G."/>
        </authorList>
    </citation>
    <scope>NUCLEOTIDE SEQUENCE [LARGE SCALE GENOMIC DNA]</scope>
    <source>
        <strain evidence="1 2">CX253</strain>
    </source>
</reference>
<dbReference type="InterPro" id="IPR046126">
    <property type="entry name" value="DUF6123"/>
</dbReference>
<accession>A0A6I1FP05</accession>
<keyword evidence="2" id="KW-1185">Reference proteome</keyword>
<organism evidence="1 2">
    <name type="scientific">Bacillus aerolatus</name>
    <dbReference type="NCBI Taxonomy" id="2653354"/>
    <lineage>
        <taxon>Bacteria</taxon>
        <taxon>Bacillati</taxon>
        <taxon>Bacillota</taxon>
        <taxon>Bacilli</taxon>
        <taxon>Bacillales</taxon>
        <taxon>Bacillaceae</taxon>
        <taxon>Bacillus</taxon>
    </lineage>
</organism>
<proteinExistence type="predicted"/>
<name>A0A6I1FP05_9BACI</name>
<comment type="caution">
    <text evidence="1">The sequence shown here is derived from an EMBL/GenBank/DDBJ whole genome shotgun (WGS) entry which is preliminary data.</text>
</comment>
<evidence type="ECO:0000313" key="1">
    <source>
        <dbReference type="EMBL" id="KAB7708971.1"/>
    </source>
</evidence>
<protein>
    <submittedName>
        <fullName evidence="1">Uncharacterized protein</fullName>
    </submittedName>
</protein>
<dbReference type="EMBL" id="WEIO01000001">
    <property type="protein sequence ID" value="KAB7708971.1"/>
    <property type="molecule type" value="Genomic_DNA"/>
</dbReference>
<dbReference type="RefSeq" id="WP_152149498.1">
    <property type="nucleotide sequence ID" value="NZ_WEIO01000001.1"/>
</dbReference>
<dbReference type="Pfam" id="PF19618">
    <property type="entry name" value="DUF6123"/>
    <property type="match status" value="1"/>
</dbReference>